<dbReference type="OrthoDB" id="2658414at2759"/>
<evidence type="ECO:0000256" key="2">
    <source>
        <dbReference type="ARBA" id="ARBA00022737"/>
    </source>
</evidence>
<feature type="repeat" description="WD" evidence="3">
    <location>
        <begin position="754"/>
        <end position="795"/>
    </location>
</feature>
<proteinExistence type="predicted"/>
<feature type="repeat" description="WD" evidence="3">
    <location>
        <begin position="886"/>
        <end position="927"/>
    </location>
</feature>
<accession>A0A165PXA5</accession>
<dbReference type="PROSITE" id="PS50082">
    <property type="entry name" value="WD_REPEATS_2"/>
    <property type="match status" value="13"/>
</dbReference>
<name>A0A165PXA5_9APHY</name>
<dbReference type="SUPFAM" id="SSF50978">
    <property type="entry name" value="WD40 repeat-like"/>
    <property type="match status" value="2"/>
</dbReference>
<dbReference type="Proteomes" id="UP000076727">
    <property type="component" value="Unassembled WGS sequence"/>
</dbReference>
<dbReference type="Gene3D" id="3.40.50.300">
    <property type="entry name" value="P-loop containing nucleotide triphosphate hydrolases"/>
    <property type="match status" value="1"/>
</dbReference>
<dbReference type="Pfam" id="PF24883">
    <property type="entry name" value="NPHP3_N"/>
    <property type="match status" value="1"/>
</dbReference>
<dbReference type="GO" id="GO:0005634">
    <property type="term" value="C:nucleus"/>
    <property type="evidence" value="ECO:0007669"/>
    <property type="project" value="TreeGrafter"/>
</dbReference>
<organism evidence="5 6">
    <name type="scientific">Daedalea quercina L-15889</name>
    <dbReference type="NCBI Taxonomy" id="1314783"/>
    <lineage>
        <taxon>Eukaryota</taxon>
        <taxon>Fungi</taxon>
        <taxon>Dikarya</taxon>
        <taxon>Basidiomycota</taxon>
        <taxon>Agaricomycotina</taxon>
        <taxon>Agaricomycetes</taxon>
        <taxon>Polyporales</taxon>
        <taxon>Fomitopsis</taxon>
    </lineage>
</organism>
<keyword evidence="2" id="KW-0677">Repeat</keyword>
<dbReference type="PANTHER" id="PTHR22847:SF637">
    <property type="entry name" value="WD REPEAT DOMAIN 5B"/>
    <property type="match status" value="1"/>
</dbReference>
<feature type="repeat" description="WD" evidence="3">
    <location>
        <begin position="1013"/>
        <end position="1054"/>
    </location>
</feature>
<feature type="repeat" description="WD" evidence="3">
    <location>
        <begin position="1185"/>
        <end position="1226"/>
    </location>
</feature>
<dbReference type="PANTHER" id="PTHR22847">
    <property type="entry name" value="WD40 REPEAT PROTEIN"/>
    <property type="match status" value="1"/>
</dbReference>
<dbReference type="PROSITE" id="PS50294">
    <property type="entry name" value="WD_REPEATS_REGION"/>
    <property type="match status" value="12"/>
</dbReference>
<dbReference type="PROSITE" id="PS00678">
    <property type="entry name" value="WD_REPEATS_1"/>
    <property type="match status" value="4"/>
</dbReference>
<evidence type="ECO:0000313" key="5">
    <source>
        <dbReference type="EMBL" id="KZT68736.1"/>
    </source>
</evidence>
<gene>
    <name evidence="5" type="ORF">DAEQUDRAFT_811977</name>
</gene>
<sequence>MSATATVPSGVVSTGLTAFKSVLSLVEKASEASPILGPIQAAAGGLLIVLESVEQERDVQESFGAAADKIGKILQVLKKYLSQPSRSPDEVQECTGEIASKMKQLGACLEKKRERSRLRRIILASADNREVTRCLREVADAVDIFLIRINVNQDAKVDNLISNSVNQGEKLDEILQSLLLAKLSPVRSARYDAMDIPSCSEKTRVQLLEDILAWAAPREGKDVPPVFLLSGVAGSGKSTIAKSVCAKLQDMGILGASFFCSRRSTAEQRDVRTIFPTLAYLLSLYSVKFATEVREALKNHPDAAAAVPEEQFRVLIDIPAMAAFTTADVAPVVVIDAVDECVGADAAYDLLEIILRAAPQLHLKFFVTSRPEVRIRDVFGMPGSTTLRLQDIESEAVDADIGEYITSELSGLDDDWPSPSDINTLVSRSHGLFIYAATACKYVTYYSGDPRARLQKLVSLHGQPPADMDAIYDLIVDQAQLDLDEEEVDAVRRCLTAVACVRDPLSVHDFAYFLNLTPRKVRIAFVALYSVVDVPESDDDLLTTYHASFPEYLTSSTRSRSKVAVPEDIHRALFDRCFEIMNSGLFFNVSCCKTSYASNSEQPRRQELLARLVYACRFWIEHLTMSSCSVQSAIEKVVPFLRDRFLYWLEVLSAINHASNASSLLMRLVVWFRANASANDAESVATCLRVLLDANQFVIRFRAPILYSIPHIYISALAFAPPDSEITRVWQGQLERRLQVHTKQSLEVLPLLTLHGHESPVRQLAFSPDGRRIASASTDGIIRFWDTGTGDAIGQPVQGPIRSVRSLVFSPDGTRVAAAAFNNYSLLIWDTETGNTVGEPLQGHTDDVNSISFSPNGELIASASSDRTIRVWDARPGTGASVSRPPMRHQDWVTAVVFSPDGAHIVSGSSGGMLCLWNAETCDATGTQFIGHRGHTVMSVAFSADGKYVVSTSMDDTIRLWNVETGTVVGQWELRGQTSNAVFSPSGKLIASSSADTTVHVWNVETECRFQALKGHTDCVCSVVFSPDGGLIASASDDKTVCIWDTQISSEDTQPLERHTGAVWSVTFSPDGRHVVSGSKDKTVHVWDAETGSAVTPSLDGHDGEVNSVAISPDGLKIASGSDDKTIRLWSMATGAPVGQPLKGHLYSVQSIAFSPDGRRITSGSSDNTIRVWDALTGTAIGEPFTGHDDDVTSVAYSPDGRLIVSGSDDKTVRVRDAKTGASVGQPLKGHTDVVTSVAFSPDGKKIASGSEDKTIQIWNIQIGGTAVGQPLRGQTDEVWSLAFSPDGRHVVSASDSDDKTIRVWSVETCAAVGWPLKGHTNSVTSAVFSPDGTHIASGSRDKTVRIWDASFRADSAHRAVDEAPHHGPLVSFPDDFSGPANAFHLTEDGWILGPQGELFLWIPPEYRPGLWWPRTTAIIGVHPVHLDLSRFAHGTAWSECWSSNSHRDVAR</sequence>
<dbReference type="InterPro" id="IPR019775">
    <property type="entry name" value="WD40_repeat_CS"/>
</dbReference>
<feature type="repeat" description="WD" evidence="3">
    <location>
        <begin position="983"/>
        <end position="1012"/>
    </location>
</feature>
<dbReference type="Gene3D" id="2.130.10.10">
    <property type="entry name" value="YVTN repeat-like/Quinoprotein amine dehydrogenase"/>
    <property type="match status" value="6"/>
</dbReference>
<dbReference type="InterPro" id="IPR001680">
    <property type="entry name" value="WD40_rpt"/>
</dbReference>
<feature type="repeat" description="WD" evidence="3">
    <location>
        <begin position="1142"/>
        <end position="1183"/>
    </location>
</feature>
<dbReference type="Pfam" id="PF00400">
    <property type="entry name" value="WD40"/>
    <property type="match status" value="13"/>
</dbReference>
<protein>
    <submittedName>
        <fullName evidence="5">WD40 repeat-like protein</fullName>
    </submittedName>
</protein>
<dbReference type="InterPro" id="IPR027417">
    <property type="entry name" value="P-loop_NTPase"/>
</dbReference>
<keyword evidence="1 3" id="KW-0853">WD repeat</keyword>
<feature type="domain" description="Nephrocystin 3-like N-terminal" evidence="4">
    <location>
        <begin position="220"/>
        <end position="370"/>
    </location>
</feature>
<feature type="repeat" description="WD" evidence="3">
    <location>
        <begin position="930"/>
        <end position="971"/>
    </location>
</feature>
<dbReference type="InterPro" id="IPR015943">
    <property type="entry name" value="WD40/YVTN_repeat-like_dom_sf"/>
</dbReference>
<evidence type="ECO:0000256" key="3">
    <source>
        <dbReference type="PROSITE-ProRule" id="PRU00221"/>
    </source>
</evidence>
<feature type="repeat" description="WD" evidence="3">
    <location>
        <begin position="1228"/>
        <end position="1262"/>
    </location>
</feature>
<feature type="repeat" description="WD" evidence="3">
    <location>
        <begin position="841"/>
        <end position="882"/>
    </location>
</feature>
<reference evidence="5 6" key="1">
    <citation type="journal article" date="2016" name="Mol. Biol. Evol.">
        <title>Comparative Genomics of Early-Diverging Mushroom-Forming Fungi Provides Insights into the Origins of Lignocellulose Decay Capabilities.</title>
        <authorList>
            <person name="Nagy L.G."/>
            <person name="Riley R."/>
            <person name="Tritt A."/>
            <person name="Adam C."/>
            <person name="Daum C."/>
            <person name="Floudas D."/>
            <person name="Sun H."/>
            <person name="Yadav J.S."/>
            <person name="Pangilinan J."/>
            <person name="Larsson K.H."/>
            <person name="Matsuura K."/>
            <person name="Barry K."/>
            <person name="Labutti K."/>
            <person name="Kuo R."/>
            <person name="Ohm R.A."/>
            <person name="Bhattacharya S.S."/>
            <person name="Shirouzu T."/>
            <person name="Yoshinaga Y."/>
            <person name="Martin F.M."/>
            <person name="Grigoriev I.V."/>
            <person name="Hibbett D.S."/>
        </authorList>
    </citation>
    <scope>NUCLEOTIDE SEQUENCE [LARGE SCALE GENOMIC DNA]</scope>
    <source>
        <strain evidence="5 6">L-15889</strain>
    </source>
</reference>
<dbReference type="CDD" id="cd00200">
    <property type="entry name" value="WD40"/>
    <property type="match status" value="2"/>
</dbReference>
<dbReference type="InterPro" id="IPR056884">
    <property type="entry name" value="NPHP3-like_N"/>
</dbReference>
<dbReference type="InterPro" id="IPR020472">
    <property type="entry name" value="WD40_PAC1"/>
</dbReference>
<dbReference type="InterPro" id="IPR059179">
    <property type="entry name" value="MLKL-like_MCAfunc"/>
</dbReference>
<feature type="repeat" description="WD" evidence="3">
    <location>
        <begin position="1099"/>
        <end position="1140"/>
    </location>
</feature>
<dbReference type="SMART" id="SM00320">
    <property type="entry name" value="WD40"/>
    <property type="match status" value="14"/>
</dbReference>
<keyword evidence="6" id="KW-1185">Reference proteome</keyword>
<dbReference type="PRINTS" id="PR00320">
    <property type="entry name" value="GPROTEINBRPT"/>
</dbReference>
<dbReference type="SUPFAM" id="SSF52540">
    <property type="entry name" value="P-loop containing nucleoside triphosphate hydrolases"/>
    <property type="match status" value="1"/>
</dbReference>
<dbReference type="CDD" id="cd21037">
    <property type="entry name" value="MLKL_NTD"/>
    <property type="match status" value="1"/>
</dbReference>
<evidence type="ECO:0000256" key="1">
    <source>
        <dbReference type="ARBA" id="ARBA00022574"/>
    </source>
</evidence>
<feature type="repeat" description="WD" evidence="3">
    <location>
        <begin position="1056"/>
        <end position="1097"/>
    </location>
</feature>
<dbReference type="EMBL" id="KV429064">
    <property type="protein sequence ID" value="KZT68736.1"/>
    <property type="molecule type" value="Genomic_DNA"/>
</dbReference>
<feature type="repeat" description="WD" evidence="3">
    <location>
        <begin position="1272"/>
        <end position="1309"/>
    </location>
</feature>
<evidence type="ECO:0000313" key="6">
    <source>
        <dbReference type="Proteomes" id="UP000076727"/>
    </source>
</evidence>
<dbReference type="STRING" id="1314783.A0A165PXA5"/>
<dbReference type="InterPro" id="IPR036322">
    <property type="entry name" value="WD40_repeat_dom_sf"/>
</dbReference>
<feature type="repeat" description="WD" evidence="3">
    <location>
        <begin position="1317"/>
        <end position="1349"/>
    </location>
</feature>
<dbReference type="GO" id="GO:1990234">
    <property type="term" value="C:transferase complex"/>
    <property type="evidence" value="ECO:0007669"/>
    <property type="project" value="UniProtKB-ARBA"/>
</dbReference>
<evidence type="ECO:0000259" key="4">
    <source>
        <dbReference type="Pfam" id="PF24883"/>
    </source>
</evidence>